<dbReference type="CDD" id="cd00338">
    <property type="entry name" value="Ser_Recombinase"/>
    <property type="match status" value="1"/>
</dbReference>
<dbReference type="SUPFAM" id="SSF53041">
    <property type="entry name" value="Resolvase-like"/>
    <property type="match status" value="1"/>
</dbReference>
<evidence type="ECO:0000313" key="4">
    <source>
        <dbReference type="EMBL" id="AKH47263.1"/>
    </source>
</evidence>
<dbReference type="EMBL" id="KR029590">
    <property type="protein sequence ID" value="AKH47263.1"/>
    <property type="molecule type" value="Genomic_DNA"/>
</dbReference>
<dbReference type="InterPro" id="IPR050639">
    <property type="entry name" value="SSR_resolvase"/>
</dbReference>
<dbReference type="Pfam" id="PF00239">
    <property type="entry name" value="Resolvase"/>
    <property type="match status" value="1"/>
</dbReference>
<keyword evidence="1" id="KW-0238">DNA-binding</keyword>
<evidence type="ECO:0000259" key="3">
    <source>
        <dbReference type="PROSITE" id="PS51736"/>
    </source>
</evidence>
<dbReference type="Gene3D" id="3.40.50.1390">
    <property type="entry name" value="Resolvase, N-terminal catalytic domain"/>
    <property type="match status" value="1"/>
</dbReference>
<evidence type="ECO:0000256" key="2">
    <source>
        <dbReference type="ARBA" id="ARBA00023172"/>
    </source>
</evidence>
<dbReference type="PROSITE" id="PS51736">
    <property type="entry name" value="RECOMBINASES_3"/>
    <property type="match status" value="1"/>
</dbReference>
<dbReference type="PANTHER" id="PTHR30461:SF2">
    <property type="entry name" value="SERINE RECOMBINASE PINE-RELATED"/>
    <property type="match status" value="1"/>
</dbReference>
<organism evidence="4">
    <name type="scientific">uncultured marine virus</name>
    <dbReference type="NCBI Taxonomy" id="186617"/>
    <lineage>
        <taxon>Viruses</taxon>
        <taxon>environmental samples</taxon>
    </lineage>
</organism>
<proteinExistence type="predicted"/>
<dbReference type="SMART" id="SM00857">
    <property type="entry name" value="Resolvase"/>
    <property type="match status" value="1"/>
</dbReference>
<dbReference type="InterPro" id="IPR036162">
    <property type="entry name" value="Resolvase-like_N_sf"/>
</dbReference>
<dbReference type="GO" id="GO:0000150">
    <property type="term" value="F:DNA strand exchange activity"/>
    <property type="evidence" value="ECO:0007669"/>
    <property type="project" value="InterPro"/>
</dbReference>
<reference evidence="4" key="2">
    <citation type="submission" date="2015-03" db="EMBL/GenBank/DDBJ databases">
        <authorList>
            <person name="Chow C.-E.T."/>
            <person name="Winget D.M."/>
            <person name="White R.A.III."/>
            <person name="Hallam S.J."/>
            <person name="Suttle C.A."/>
        </authorList>
    </citation>
    <scope>NUCLEOTIDE SEQUENCE</scope>
    <source>
        <strain evidence="4">H4084944</strain>
    </source>
</reference>
<keyword evidence="2" id="KW-0233">DNA recombination</keyword>
<dbReference type="PANTHER" id="PTHR30461">
    <property type="entry name" value="DNA-INVERTASE FROM LAMBDOID PROPHAGE"/>
    <property type="match status" value="1"/>
</dbReference>
<sequence length="235" mass="25670">MNDKAGTPHTGKYVAYYRVSTKKQGASGLGLEAQREIVQQHLNGGAWEIIAEFTEHESGKRSDRKRPELRKALDLCEANGAILVVAKLDRLTRNVPFLSRLMESSAKFIACDIPDFGNPSQNRFMLNMMANVAQYEADLIGERTKAALKASKARGTVLGSPTPEKGAHLGGEQVKADADAHAVEVMKVIEELRKYGCDTLQKLADGLTARGIKTARGGTKWYPSSVSNVLKRGEK</sequence>
<evidence type="ECO:0000256" key="1">
    <source>
        <dbReference type="ARBA" id="ARBA00023125"/>
    </source>
</evidence>
<accession>A0A0F7L6S1</accession>
<feature type="domain" description="Resolvase/invertase-type recombinase catalytic" evidence="3">
    <location>
        <begin position="12"/>
        <end position="155"/>
    </location>
</feature>
<name>A0A0F7L6S1_9VIRU</name>
<dbReference type="InterPro" id="IPR006119">
    <property type="entry name" value="Resolv_N"/>
</dbReference>
<protein>
    <submittedName>
        <fullName evidence="4">Putative site-specific recombinase</fullName>
    </submittedName>
</protein>
<dbReference type="GO" id="GO:0003677">
    <property type="term" value="F:DNA binding"/>
    <property type="evidence" value="ECO:0007669"/>
    <property type="project" value="UniProtKB-KW"/>
</dbReference>
<reference evidence="4" key="1">
    <citation type="journal article" date="2015" name="Front. Microbiol.">
        <title>Combining genomic sequencing methods to explore viral diversity and reveal potential virus-host interactions.</title>
        <authorList>
            <person name="Chow C.E."/>
            <person name="Winget D.M."/>
            <person name="White R.A.III."/>
            <person name="Hallam S.J."/>
            <person name="Suttle C.A."/>
        </authorList>
    </citation>
    <scope>NUCLEOTIDE SEQUENCE</scope>
    <source>
        <strain evidence="4">H4084944</strain>
    </source>
</reference>